<dbReference type="Proteomes" id="UP000308730">
    <property type="component" value="Unassembled WGS sequence"/>
</dbReference>
<dbReference type="PANTHER" id="PTHR43442:SF3">
    <property type="entry name" value="GLUCONOKINASE-RELATED"/>
    <property type="match status" value="1"/>
</dbReference>
<keyword evidence="12" id="KW-1185">Reference proteome</keyword>
<dbReference type="GO" id="GO:0005737">
    <property type="term" value="C:cytoplasm"/>
    <property type="evidence" value="ECO:0007669"/>
    <property type="project" value="TreeGrafter"/>
</dbReference>
<dbReference type="Gene3D" id="3.40.50.300">
    <property type="entry name" value="P-loop containing nucleotide triphosphate hydrolases"/>
    <property type="match status" value="1"/>
</dbReference>
<comment type="caution">
    <text evidence="11">The sequence shown here is derived from an EMBL/GenBank/DDBJ whole genome shotgun (WGS) entry which is preliminary data.</text>
</comment>
<dbReference type="InterPro" id="IPR027417">
    <property type="entry name" value="P-loop_NTPase"/>
</dbReference>
<protein>
    <recommendedName>
        <fullName evidence="3">gluconokinase</fullName>
        <ecNumber evidence="3">2.7.1.12</ecNumber>
    </recommendedName>
    <alternativeName>
        <fullName evidence="8">Gluconate kinase</fullName>
    </alternativeName>
</protein>
<accession>A0A4V3XIB5</accession>
<keyword evidence="4" id="KW-0808">Transferase</keyword>
<gene>
    <name evidence="11" type="ORF">EUX98_g5810</name>
</gene>
<comment type="catalytic activity">
    <reaction evidence="9">
        <text>D-gluconate + ATP = 6-phospho-D-gluconate + ADP + H(+)</text>
        <dbReference type="Rhea" id="RHEA:19433"/>
        <dbReference type="ChEBI" id="CHEBI:15378"/>
        <dbReference type="ChEBI" id="CHEBI:18391"/>
        <dbReference type="ChEBI" id="CHEBI:30616"/>
        <dbReference type="ChEBI" id="CHEBI:58759"/>
        <dbReference type="ChEBI" id="CHEBI:456216"/>
        <dbReference type="EC" id="2.7.1.12"/>
    </reaction>
</comment>
<evidence type="ECO:0000256" key="7">
    <source>
        <dbReference type="ARBA" id="ARBA00022840"/>
    </source>
</evidence>
<dbReference type="CDD" id="cd02021">
    <property type="entry name" value="GntK"/>
    <property type="match status" value="1"/>
</dbReference>
<comment type="pathway">
    <text evidence="1">Carbohydrate acid metabolism; D-gluconate degradation.</text>
</comment>
<evidence type="ECO:0000256" key="2">
    <source>
        <dbReference type="ARBA" id="ARBA00008420"/>
    </source>
</evidence>
<feature type="compositionally biased region" description="Basic and acidic residues" evidence="10">
    <location>
        <begin position="119"/>
        <end position="137"/>
    </location>
</feature>
<sequence>MTVDHNGPSQSVGVSVPSTDENGVEPGEANTTTTDPESRFESEDHEKPMVIVVMGVAGTGKTTLARALNEELGMPYVEGDDLHPPTNIAKMSEGIALTDADREPWLHRVRNEAERVVHAQFDDLTAHETTDEHRQREEEEEEKKKPRRKGVMITCSSLKRSYRSILRGQSPTSSEHPLALPTYFVYIKEDVPILRERIGKREGHFMKAGMLDSQLATLESPEGEEGVVVVPLDASTEVQARKAREGLEALVGPLVW</sequence>
<keyword evidence="7" id="KW-0067">ATP-binding</keyword>
<dbReference type="GO" id="GO:0005524">
    <property type="term" value="F:ATP binding"/>
    <property type="evidence" value="ECO:0007669"/>
    <property type="project" value="UniProtKB-KW"/>
</dbReference>
<evidence type="ECO:0000256" key="1">
    <source>
        <dbReference type="ARBA" id="ARBA00004875"/>
    </source>
</evidence>
<dbReference type="EC" id="2.7.1.12" evidence="3"/>
<dbReference type="SUPFAM" id="SSF52540">
    <property type="entry name" value="P-loop containing nucleoside triphosphate hydrolases"/>
    <property type="match status" value="1"/>
</dbReference>
<evidence type="ECO:0000256" key="9">
    <source>
        <dbReference type="ARBA" id="ARBA00048090"/>
    </source>
</evidence>
<dbReference type="GO" id="GO:0046316">
    <property type="term" value="F:gluconokinase activity"/>
    <property type="evidence" value="ECO:0007669"/>
    <property type="project" value="UniProtKB-EC"/>
</dbReference>
<dbReference type="AlphaFoldDB" id="A0A4V3XIB5"/>
<dbReference type="Pfam" id="PF13238">
    <property type="entry name" value="AAA_18"/>
    <property type="match status" value="1"/>
</dbReference>
<proteinExistence type="inferred from homology"/>
<organism evidence="11 12">
    <name type="scientific">Antrodiella citrinella</name>
    <dbReference type="NCBI Taxonomy" id="2447956"/>
    <lineage>
        <taxon>Eukaryota</taxon>
        <taxon>Fungi</taxon>
        <taxon>Dikarya</taxon>
        <taxon>Basidiomycota</taxon>
        <taxon>Agaricomycotina</taxon>
        <taxon>Agaricomycetes</taxon>
        <taxon>Polyporales</taxon>
        <taxon>Steccherinaceae</taxon>
        <taxon>Antrodiella</taxon>
    </lineage>
</organism>
<reference evidence="11 12" key="1">
    <citation type="submission" date="2019-02" db="EMBL/GenBank/DDBJ databases">
        <title>Genome sequencing of the rare red list fungi Antrodiella citrinella (Flaviporus citrinellus).</title>
        <authorList>
            <person name="Buettner E."/>
            <person name="Kellner H."/>
        </authorList>
    </citation>
    <scope>NUCLEOTIDE SEQUENCE [LARGE SCALE GENOMIC DNA]</scope>
    <source>
        <strain evidence="11 12">DSM 108506</strain>
    </source>
</reference>
<evidence type="ECO:0000256" key="5">
    <source>
        <dbReference type="ARBA" id="ARBA00022741"/>
    </source>
</evidence>
<keyword evidence="6" id="KW-0418">Kinase</keyword>
<feature type="compositionally biased region" description="Low complexity" evidence="10">
    <location>
        <begin position="7"/>
        <end position="18"/>
    </location>
</feature>
<dbReference type="OrthoDB" id="275177at2759"/>
<evidence type="ECO:0000313" key="11">
    <source>
        <dbReference type="EMBL" id="THH28383.1"/>
    </source>
</evidence>
<evidence type="ECO:0000256" key="10">
    <source>
        <dbReference type="SAM" id="MobiDB-lite"/>
    </source>
</evidence>
<evidence type="ECO:0000256" key="8">
    <source>
        <dbReference type="ARBA" id="ARBA00029835"/>
    </source>
</evidence>
<dbReference type="PANTHER" id="PTHR43442">
    <property type="entry name" value="GLUCONOKINASE-RELATED"/>
    <property type="match status" value="1"/>
</dbReference>
<dbReference type="GO" id="GO:0005975">
    <property type="term" value="P:carbohydrate metabolic process"/>
    <property type="evidence" value="ECO:0007669"/>
    <property type="project" value="InterPro"/>
</dbReference>
<feature type="region of interest" description="Disordered" evidence="10">
    <location>
        <begin position="119"/>
        <end position="150"/>
    </location>
</feature>
<dbReference type="UniPathway" id="UPA00792"/>
<name>A0A4V3XIB5_9APHY</name>
<keyword evidence="5" id="KW-0547">Nucleotide-binding</keyword>
<comment type="similarity">
    <text evidence="2">Belongs to the gluconokinase GntK/GntV family.</text>
</comment>
<feature type="region of interest" description="Disordered" evidence="10">
    <location>
        <begin position="1"/>
        <end position="46"/>
    </location>
</feature>
<evidence type="ECO:0000256" key="4">
    <source>
        <dbReference type="ARBA" id="ARBA00022679"/>
    </source>
</evidence>
<dbReference type="EMBL" id="SGPM01000182">
    <property type="protein sequence ID" value="THH28383.1"/>
    <property type="molecule type" value="Genomic_DNA"/>
</dbReference>
<dbReference type="InterPro" id="IPR006001">
    <property type="entry name" value="Therm_gnt_kin"/>
</dbReference>
<evidence type="ECO:0000256" key="3">
    <source>
        <dbReference type="ARBA" id="ARBA00012054"/>
    </source>
</evidence>
<evidence type="ECO:0000256" key="6">
    <source>
        <dbReference type="ARBA" id="ARBA00022777"/>
    </source>
</evidence>
<feature type="compositionally biased region" description="Basic and acidic residues" evidence="10">
    <location>
        <begin position="36"/>
        <end position="46"/>
    </location>
</feature>
<evidence type="ECO:0000313" key="12">
    <source>
        <dbReference type="Proteomes" id="UP000308730"/>
    </source>
</evidence>